<sequence>MTGRSDPARRLTISIGLHGSLLVAHASGDLDYRCADLLHRQIGDVWQNVPTVGVVLDLGGLTFCDSMGVGALVLLLHQSRAQRSPLVLSSLPARVERILAITGLRGFFHVEPSVEAAIQAAGPGHVTGMG</sequence>
<dbReference type="CDD" id="cd07043">
    <property type="entry name" value="STAS_anti-anti-sigma_factors"/>
    <property type="match status" value="1"/>
</dbReference>
<dbReference type="PROSITE" id="PS50801">
    <property type="entry name" value="STAS"/>
    <property type="match status" value="1"/>
</dbReference>
<evidence type="ECO:0000256" key="1">
    <source>
        <dbReference type="ARBA" id="ARBA00009013"/>
    </source>
</evidence>
<dbReference type="GO" id="GO:0043856">
    <property type="term" value="F:anti-sigma factor antagonist activity"/>
    <property type="evidence" value="ECO:0007669"/>
    <property type="project" value="InterPro"/>
</dbReference>
<organism evidence="4 5">
    <name type="scientific">[Actinomadura] parvosata subsp. kistnae</name>
    <dbReference type="NCBI Taxonomy" id="1909395"/>
    <lineage>
        <taxon>Bacteria</taxon>
        <taxon>Bacillati</taxon>
        <taxon>Actinomycetota</taxon>
        <taxon>Actinomycetes</taxon>
        <taxon>Streptosporangiales</taxon>
        <taxon>Streptosporangiaceae</taxon>
        <taxon>Nonomuraea</taxon>
    </lineage>
</organism>
<feature type="domain" description="STAS" evidence="3">
    <location>
        <begin position="11"/>
        <end position="121"/>
    </location>
</feature>
<dbReference type="InterPro" id="IPR003658">
    <property type="entry name" value="Anti-sigma_ant"/>
</dbReference>
<dbReference type="NCBIfam" id="TIGR00377">
    <property type="entry name" value="ant_ant_sig"/>
    <property type="match status" value="1"/>
</dbReference>
<evidence type="ECO:0000256" key="2">
    <source>
        <dbReference type="RuleBase" id="RU003749"/>
    </source>
</evidence>
<evidence type="ECO:0000313" key="5">
    <source>
        <dbReference type="Proteomes" id="UP000190797"/>
    </source>
</evidence>
<dbReference type="EMBL" id="CP017717">
    <property type="protein sequence ID" value="AQZ62875.1"/>
    <property type="molecule type" value="Genomic_DNA"/>
</dbReference>
<dbReference type="Pfam" id="PF01740">
    <property type="entry name" value="STAS"/>
    <property type="match status" value="1"/>
</dbReference>
<dbReference type="Gene3D" id="3.30.750.24">
    <property type="entry name" value="STAS domain"/>
    <property type="match status" value="1"/>
</dbReference>
<dbReference type="RefSeq" id="WP_080039063.1">
    <property type="nucleotide sequence ID" value="NZ_CP017717.1"/>
</dbReference>
<reference evidence="5" key="1">
    <citation type="journal article" date="2017" name="Med. Chem. Commun.">
        <title>Nonomuraea sp. ATCC 55076 harbours the largest actinomycete chromosome to date and the kistamicin biosynthetic gene cluster.</title>
        <authorList>
            <person name="Nazari B."/>
            <person name="Forneris C.C."/>
            <person name="Gibson M.I."/>
            <person name="Moon K."/>
            <person name="Schramma K.R."/>
            <person name="Seyedsayamdost M.R."/>
        </authorList>
    </citation>
    <scope>NUCLEOTIDE SEQUENCE [LARGE SCALE GENOMIC DNA]</scope>
    <source>
        <strain evidence="5">ATCC 55076</strain>
    </source>
</reference>
<gene>
    <name evidence="4" type="ORF">BKM31_16665</name>
</gene>
<dbReference type="PANTHER" id="PTHR33495">
    <property type="entry name" value="ANTI-SIGMA FACTOR ANTAGONIST TM_1081-RELATED-RELATED"/>
    <property type="match status" value="1"/>
</dbReference>
<accession>A0A1U9ZY47</accession>
<name>A0A1U9ZY47_9ACTN</name>
<dbReference type="SUPFAM" id="SSF52091">
    <property type="entry name" value="SpoIIaa-like"/>
    <property type="match status" value="1"/>
</dbReference>
<evidence type="ECO:0000259" key="3">
    <source>
        <dbReference type="PROSITE" id="PS50801"/>
    </source>
</evidence>
<dbReference type="OrthoDB" id="3532493at2"/>
<comment type="similarity">
    <text evidence="1 2">Belongs to the anti-sigma-factor antagonist family.</text>
</comment>
<keyword evidence="5" id="KW-1185">Reference proteome</keyword>
<protein>
    <recommendedName>
        <fullName evidence="2">Anti-sigma factor antagonist</fullName>
    </recommendedName>
</protein>
<dbReference type="InterPro" id="IPR002645">
    <property type="entry name" value="STAS_dom"/>
</dbReference>
<dbReference type="InterPro" id="IPR036513">
    <property type="entry name" value="STAS_dom_sf"/>
</dbReference>
<proteinExistence type="inferred from homology"/>
<dbReference type="AlphaFoldDB" id="A0A1U9ZY47"/>
<dbReference type="KEGG" id="noa:BKM31_16665"/>
<evidence type="ECO:0000313" key="4">
    <source>
        <dbReference type="EMBL" id="AQZ62875.1"/>
    </source>
</evidence>
<dbReference type="STRING" id="1909395.BKM31_16665"/>
<dbReference type="Proteomes" id="UP000190797">
    <property type="component" value="Chromosome"/>
</dbReference>
<dbReference type="PANTHER" id="PTHR33495:SF2">
    <property type="entry name" value="ANTI-SIGMA FACTOR ANTAGONIST TM_1081-RELATED"/>
    <property type="match status" value="1"/>
</dbReference>